<evidence type="ECO:0000256" key="2">
    <source>
        <dbReference type="ARBA" id="ARBA00013111"/>
    </source>
</evidence>
<dbReference type="EMBL" id="CP126209">
    <property type="protein sequence ID" value="WIA10328.1"/>
    <property type="molecule type" value="Genomic_DNA"/>
</dbReference>
<keyword evidence="3" id="KW-0719">Serine esterase</keyword>
<dbReference type="SUPFAM" id="SSF53474">
    <property type="entry name" value="alpha/beta-Hydrolases"/>
    <property type="match status" value="1"/>
</dbReference>
<reference evidence="7 8" key="1">
    <citation type="submission" date="2023-05" db="EMBL/GenBank/DDBJ databases">
        <title>A 100% complete, gapless, phased diploid assembly of the Scenedesmus obliquus UTEX 3031 genome.</title>
        <authorList>
            <person name="Biondi T.C."/>
            <person name="Hanschen E.R."/>
            <person name="Kwon T."/>
            <person name="Eng W."/>
            <person name="Kruse C.P.S."/>
            <person name="Koehler S.I."/>
            <person name="Kunde Y."/>
            <person name="Gleasner C.D."/>
            <person name="You Mak K.T."/>
            <person name="Polle J."/>
            <person name="Hovde B.T."/>
            <person name="Starkenburg S.R."/>
        </authorList>
    </citation>
    <scope>NUCLEOTIDE SEQUENCE [LARGE SCALE GENOMIC DNA]</scope>
    <source>
        <strain evidence="7 8">DOE0152z</strain>
    </source>
</reference>
<organism evidence="7 8">
    <name type="scientific">Tetradesmus obliquus</name>
    <name type="common">Green alga</name>
    <name type="synonym">Acutodesmus obliquus</name>
    <dbReference type="NCBI Taxonomy" id="3088"/>
    <lineage>
        <taxon>Eukaryota</taxon>
        <taxon>Viridiplantae</taxon>
        <taxon>Chlorophyta</taxon>
        <taxon>core chlorophytes</taxon>
        <taxon>Chlorophyceae</taxon>
        <taxon>CS clade</taxon>
        <taxon>Sphaeropleales</taxon>
        <taxon>Scenedesmaceae</taxon>
        <taxon>Tetradesmus</taxon>
    </lineage>
</organism>
<comment type="similarity">
    <text evidence="1">Belongs to the AB hydrolase superfamily.</text>
</comment>
<evidence type="ECO:0000313" key="7">
    <source>
        <dbReference type="EMBL" id="WIA10328.1"/>
    </source>
</evidence>
<dbReference type="Pfam" id="PF12697">
    <property type="entry name" value="Abhydrolase_6"/>
    <property type="match status" value="1"/>
</dbReference>
<proteinExistence type="inferred from homology"/>
<dbReference type="Gene3D" id="3.40.50.1820">
    <property type="entry name" value="alpha/beta hydrolase"/>
    <property type="match status" value="1"/>
</dbReference>
<name>A0ABY8TPP1_TETOB</name>
<evidence type="ECO:0000313" key="8">
    <source>
        <dbReference type="Proteomes" id="UP001244341"/>
    </source>
</evidence>
<dbReference type="PRINTS" id="PR00412">
    <property type="entry name" value="EPOXHYDRLASE"/>
</dbReference>
<evidence type="ECO:0000256" key="1">
    <source>
        <dbReference type="ARBA" id="ARBA00008645"/>
    </source>
</evidence>
<dbReference type="InterPro" id="IPR000639">
    <property type="entry name" value="Epox_hydrolase-like"/>
</dbReference>
<evidence type="ECO:0000259" key="6">
    <source>
        <dbReference type="Pfam" id="PF12697"/>
    </source>
</evidence>
<dbReference type="EC" id="3.1.1.89" evidence="2"/>
<evidence type="ECO:0000256" key="3">
    <source>
        <dbReference type="ARBA" id="ARBA00022487"/>
    </source>
</evidence>
<comment type="catalytic activity">
    <reaction evidence="5">
        <text>[phosphatase 2A protein]-C-terminal L-leucine methyl ester + H2O = [phosphatase 2A protein]-C-terminal L-leucine + methanol + H(+)</text>
        <dbReference type="Rhea" id="RHEA:48548"/>
        <dbReference type="Rhea" id="RHEA-COMP:12134"/>
        <dbReference type="Rhea" id="RHEA-COMP:12135"/>
        <dbReference type="ChEBI" id="CHEBI:15377"/>
        <dbReference type="ChEBI" id="CHEBI:15378"/>
        <dbReference type="ChEBI" id="CHEBI:17790"/>
        <dbReference type="ChEBI" id="CHEBI:90516"/>
        <dbReference type="ChEBI" id="CHEBI:90517"/>
        <dbReference type="EC" id="3.1.1.89"/>
    </reaction>
</comment>
<accession>A0ABY8TPP1</accession>
<evidence type="ECO:0000256" key="5">
    <source>
        <dbReference type="ARBA" id="ARBA00049203"/>
    </source>
</evidence>
<dbReference type="InterPro" id="IPR029058">
    <property type="entry name" value="AB_hydrolase_fold"/>
</dbReference>
<feature type="domain" description="AB hydrolase-1" evidence="6">
    <location>
        <begin position="79"/>
        <end position="331"/>
    </location>
</feature>
<dbReference type="InterPro" id="IPR000073">
    <property type="entry name" value="AB_hydrolase_1"/>
</dbReference>
<dbReference type="InterPro" id="IPR016812">
    <property type="entry name" value="PPase_methylesterase_euk"/>
</dbReference>
<gene>
    <name evidence="7" type="ORF">OEZ85_010520</name>
</gene>
<keyword evidence="4" id="KW-0378">Hydrolase</keyword>
<dbReference type="Proteomes" id="UP001244341">
    <property type="component" value="Chromosome 2b"/>
</dbReference>
<dbReference type="PANTHER" id="PTHR14189:SF0">
    <property type="entry name" value="PROTEIN PHOSPHATASE METHYLESTERASE 1"/>
    <property type="match status" value="1"/>
</dbReference>
<evidence type="ECO:0000256" key="4">
    <source>
        <dbReference type="ARBA" id="ARBA00022801"/>
    </source>
</evidence>
<keyword evidence="8" id="KW-1185">Reference proteome</keyword>
<dbReference type="PANTHER" id="PTHR14189">
    <property type="entry name" value="PROTEIN PHOSPHATASE METHYLESTERASE-1 RELATED"/>
    <property type="match status" value="1"/>
</dbReference>
<protein>
    <recommendedName>
        <fullName evidence="2">protein phosphatase methylesterase-1</fullName>
        <ecNumber evidence="2">3.1.1.89</ecNumber>
    </recommendedName>
</protein>
<sequence length="410" mass="43371">MASTLNAHSAFDQIPEDVQASTGELSLDNPTEQQQAARSSRRSIEQRSWRDYWDSKQQVDIEGRGSFNVYTAGSSGAVVLCLHGGGYTGLTWSLVAKHLKDRYRVVAPDLRSHGETSTADDLDFSAETMMRDVVEVWKALFGSSSNSSSSSNRVPTLLVGHSMGGALAVWAAATKEITGLDGVVVIDVVEGTALAALPHMMGVLNSRPAMFQSVQAAAEWAVRSGICKNRELAGLSLPSQLQQAPAGDAAAAGMLTWRTPLTASRPHWEGWYRGLSDTFLSLPVPKMLLLAGTDRLDKSLTIGQMQGKFQLVLMPTAGHAIQEDEPGKTAEHLQQFLHRFRIGEPPMVIPRAPPGVRPVLPVAAGPLLVKDSTVDAAVPLSTSAAAAAAAAAASAVTSSEAPSSSGQLAQ</sequence>